<evidence type="ECO:0000313" key="11">
    <source>
        <dbReference type="Proteomes" id="UP000031641"/>
    </source>
</evidence>
<keyword evidence="3 9" id="KW-0732">Signal</keyword>
<protein>
    <recommendedName>
        <fullName evidence="12">Lipoprotein</fullName>
    </recommendedName>
</protein>
<keyword evidence="6" id="KW-0564">Palmitate</keyword>
<dbReference type="RefSeq" id="WP_045433835.1">
    <property type="nucleotide sequence ID" value="NZ_AP014631.1"/>
</dbReference>
<keyword evidence="8" id="KW-0175">Coiled coil</keyword>
<organism evidence="10 11">
    <name type="scientific">Metamycoplasma canadense</name>
    <dbReference type="NCBI Taxonomy" id="29554"/>
    <lineage>
        <taxon>Bacteria</taxon>
        <taxon>Bacillati</taxon>
        <taxon>Mycoplasmatota</taxon>
        <taxon>Mycoplasmoidales</taxon>
        <taxon>Metamycoplasmataceae</taxon>
        <taxon>Metamycoplasma</taxon>
    </lineage>
</organism>
<dbReference type="HOGENOM" id="CLU_885118_0_0_14"/>
<feature type="signal peptide" evidence="9">
    <location>
        <begin position="1"/>
        <end position="24"/>
    </location>
</feature>
<keyword evidence="2" id="KW-1003">Cell membrane</keyword>
<evidence type="ECO:0000256" key="7">
    <source>
        <dbReference type="ARBA" id="ARBA00023288"/>
    </source>
</evidence>
<dbReference type="STRING" id="29554.MCAN360_0457"/>
<keyword evidence="7" id="KW-0449">Lipoprotein</keyword>
<evidence type="ECO:0000313" key="10">
    <source>
        <dbReference type="EMBL" id="BAP39595.1"/>
    </source>
</evidence>
<evidence type="ECO:0008006" key="12">
    <source>
        <dbReference type="Google" id="ProtNLM"/>
    </source>
</evidence>
<dbReference type="GO" id="GO:0005886">
    <property type="term" value="C:plasma membrane"/>
    <property type="evidence" value="ECO:0007669"/>
    <property type="project" value="UniProtKB-SubCell"/>
</dbReference>
<dbReference type="NCBIfam" id="NF033817">
    <property type="entry name" value="Mplas_variab_LP"/>
    <property type="match status" value="1"/>
</dbReference>
<dbReference type="EMBL" id="AP014631">
    <property type="protein sequence ID" value="BAP39595.1"/>
    <property type="molecule type" value="Genomic_DNA"/>
</dbReference>
<gene>
    <name evidence="10" type="ORF">MCAN360_0457</name>
</gene>
<keyword evidence="11" id="KW-1185">Reference proteome</keyword>
<evidence type="ECO:0000256" key="3">
    <source>
        <dbReference type="ARBA" id="ARBA00022729"/>
    </source>
</evidence>
<keyword evidence="4" id="KW-0677">Repeat</keyword>
<evidence type="ECO:0000256" key="5">
    <source>
        <dbReference type="ARBA" id="ARBA00023136"/>
    </source>
</evidence>
<dbReference type="InterPro" id="IPR049890">
    <property type="entry name" value="VlpA-F-like_signal"/>
</dbReference>
<dbReference type="OrthoDB" id="399808at2"/>
<dbReference type="KEGG" id="mcan:MCAN360_0457"/>
<evidence type="ECO:0000256" key="1">
    <source>
        <dbReference type="ARBA" id="ARBA00004193"/>
    </source>
</evidence>
<evidence type="ECO:0000256" key="2">
    <source>
        <dbReference type="ARBA" id="ARBA00022475"/>
    </source>
</evidence>
<keyword evidence="5" id="KW-0472">Membrane</keyword>
<feature type="chain" id="PRO_5001719923" description="Lipoprotein" evidence="9">
    <location>
        <begin position="25"/>
        <end position="314"/>
    </location>
</feature>
<accession>A0A077L5N7</accession>
<name>A0A077L5N7_9BACT</name>
<proteinExistence type="predicted"/>
<feature type="coiled-coil region" evidence="8">
    <location>
        <begin position="55"/>
        <end position="102"/>
    </location>
</feature>
<evidence type="ECO:0000256" key="9">
    <source>
        <dbReference type="SAM" id="SignalP"/>
    </source>
</evidence>
<dbReference type="Proteomes" id="UP000031641">
    <property type="component" value="Chromosome"/>
</dbReference>
<evidence type="ECO:0000256" key="4">
    <source>
        <dbReference type="ARBA" id="ARBA00022737"/>
    </source>
</evidence>
<evidence type="ECO:0000256" key="6">
    <source>
        <dbReference type="ARBA" id="ARBA00023139"/>
    </source>
</evidence>
<sequence length="314" mass="36390">MRKNIKIVLTLSPLLTFFSFPLIAASCANKNKESNSEKISLIKNKISDLTMIVQYEEDENEKNNAQNLLNEINNIKKDESDIQKLNDLITKIENSISSFNNRNTEEKSGLVVKKIVKNQGNVKASEVVNELKNANSWEKAKEIFKKYSISVEENDLAENEKLSIASSTHAHDKSGQIHLDIKFQLLNKTERFELNGFKKVELSEIILDWKFGTSLIKKLNNNEKSNLLSLLKNEQEKEFNSLLKKLKEYIEISKINSNDHDTNFKIEFENKQKTIIEKNKMKLLMSFYSNNDHKNIILEKQLIIELENNTQEHD</sequence>
<dbReference type="PROSITE" id="PS51257">
    <property type="entry name" value="PROKAR_LIPOPROTEIN"/>
    <property type="match status" value="1"/>
</dbReference>
<evidence type="ECO:0000256" key="8">
    <source>
        <dbReference type="SAM" id="Coils"/>
    </source>
</evidence>
<reference evidence="11" key="1">
    <citation type="journal article" date="2014" name="Genome Announc.">
        <title>Complete Genome Sequence of Mycoplasma canadense Strain HAZ 360_1 from Bovine Mastitic Milk in Japan.</title>
        <authorList>
            <person name="Hata E."/>
        </authorList>
    </citation>
    <scope>NUCLEOTIDE SEQUENCE [LARGE SCALE GENOMIC DNA]</scope>
    <source>
        <strain evidence="11">HAZ360_1</strain>
    </source>
</reference>
<dbReference type="AlphaFoldDB" id="A0A077L5N7"/>
<comment type="subcellular location">
    <subcellularLocation>
        <location evidence="1">Cell membrane</location>
        <topology evidence="1">Lipid-anchor</topology>
    </subcellularLocation>
</comment>